<dbReference type="EMBL" id="AMCZ02000008">
    <property type="protein sequence ID" value="EWC41662.1"/>
    <property type="molecule type" value="Genomic_DNA"/>
</dbReference>
<dbReference type="HOGENOM" id="CLU_2383847_0_0_6"/>
<accession>A0A061JPL0</accession>
<name>A0A061JPL0_STUST</name>
<evidence type="ECO:0000313" key="1">
    <source>
        <dbReference type="EMBL" id="EWC41662.1"/>
    </source>
</evidence>
<dbReference type="RefSeq" id="WP_003292742.1">
    <property type="nucleotide sequence ID" value="NZ_KK020676.1"/>
</dbReference>
<dbReference type="Proteomes" id="UP000026923">
    <property type="component" value="Unassembled WGS sequence"/>
</dbReference>
<dbReference type="eggNOG" id="ENOG5033ZT7">
    <property type="taxonomic scope" value="Bacteria"/>
</dbReference>
<organism evidence="1 2">
    <name type="scientific">Stutzerimonas stutzeri KOS6</name>
    <dbReference type="NCBI Taxonomy" id="1218352"/>
    <lineage>
        <taxon>Bacteria</taxon>
        <taxon>Pseudomonadati</taxon>
        <taxon>Pseudomonadota</taxon>
        <taxon>Gammaproteobacteria</taxon>
        <taxon>Pseudomonadales</taxon>
        <taxon>Pseudomonadaceae</taxon>
        <taxon>Stutzerimonas</taxon>
    </lineage>
</organism>
<reference evidence="1 2" key="1">
    <citation type="journal article" date="2013" name="Genome Announc.">
        <title>Draft Genome of the Nitrogen-Fixing Bacterium Pseudomonas stutzeri Strain KOS6 Isolated from Industrial Hydrocarbon Sludge.</title>
        <authorList>
            <person name="Grigoryeva T.V."/>
            <person name="Laikov A.V."/>
            <person name="Naumova R.P."/>
            <person name="Manolov A.I."/>
            <person name="Larin A.K."/>
            <person name="Karpova I.Y."/>
            <person name="Semashko T.A."/>
            <person name="Alexeev D.G."/>
            <person name="Kostryukova E.S."/>
            <person name="Muller R."/>
            <person name="Govorun V.M."/>
        </authorList>
    </citation>
    <scope>NUCLEOTIDE SEQUENCE [LARGE SCALE GENOMIC DNA]</scope>
    <source>
        <strain evidence="1 2">KOS6</strain>
    </source>
</reference>
<dbReference type="OrthoDB" id="6889516at2"/>
<gene>
    <name evidence="1" type="ORF">B597_008350</name>
</gene>
<dbReference type="AlphaFoldDB" id="A0A061JPL0"/>
<protein>
    <submittedName>
        <fullName evidence="1">Uncharacterized protein</fullName>
    </submittedName>
</protein>
<evidence type="ECO:0000313" key="2">
    <source>
        <dbReference type="Proteomes" id="UP000026923"/>
    </source>
</evidence>
<sequence>MKLIKRDNVTPLYPSMEAREHKYLKHLASAMSHYLETPHGTELVCILGSGYEKDNRHALETWVAYHRNEVFEKRLEGRSPLDYLIEKLESLLAN</sequence>
<comment type="caution">
    <text evidence="1">The sequence shown here is derived from an EMBL/GenBank/DDBJ whole genome shotgun (WGS) entry which is preliminary data.</text>
</comment>
<proteinExistence type="predicted"/>